<accession>A0A9N9U357</accession>
<sequence length="166" mass="19116">MVLVEWHCTPIGGLREAMLRLSLEAAEAGEYDEVDILSTPKTTTAFRSASPHFKIMLRGDDNGRRVSHEHHVKIAHRDASGRTWRYQIQKRNREESYDYTTLVATNSHRSNSPRRRREQREAEAARLAAAASQQAQPDGWYADPWAGDTGKTWRWFQNGQWSGHTR</sequence>
<comment type="caution">
    <text evidence="2">The sequence shown here is derived from an EMBL/GenBank/DDBJ whole genome shotgun (WGS) entry which is preliminary data.</text>
</comment>
<feature type="compositionally biased region" description="Low complexity" evidence="1">
    <location>
        <begin position="125"/>
        <end position="136"/>
    </location>
</feature>
<keyword evidence="3" id="KW-1185">Reference proteome</keyword>
<dbReference type="AlphaFoldDB" id="A0A9N9U357"/>
<evidence type="ECO:0000256" key="1">
    <source>
        <dbReference type="SAM" id="MobiDB-lite"/>
    </source>
</evidence>
<evidence type="ECO:0000313" key="2">
    <source>
        <dbReference type="EMBL" id="CAG9977322.1"/>
    </source>
</evidence>
<organism evidence="2 3">
    <name type="scientific">Clonostachys byssicola</name>
    <dbReference type="NCBI Taxonomy" id="160290"/>
    <lineage>
        <taxon>Eukaryota</taxon>
        <taxon>Fungi</taxon>
        <taxon>Dikarya</taxon>
        <taxon>Ascomycota</taxon>
        <taxon>Pezizomycotina</taxon>
        <taxon>Sordariomycetes</taxon>
        <taxon>Hypocreomycetidae</taxon>
        <taxon>Hypocreales</taxon>
        <taxon>Bionectriaceae</taxon>
        <taxon>Clonostachys</taxon>
    </lineage>
</organism>
<proteinExistence type="predicted"/>
<evidence type="ECO:0000313" key="3">
    <source>
        <dbReference type="Proteomes" id="UP000754883"/>
    </source>
</evidence>
<name>A0A9N9U357_9HYPO</name>
<reference evidence="2" key="1">
    <citation type="submission" date="2021-10" db="EMBL/GenBank/DDBJ databases">
        <authorList>
            <person name="Piombo E."/>
        </authorList>
    </citation>
    <scope>NUCLEOTIDE SEQUENCE</scope>
</reference>
<evidence type="ECO:0008006" key="4">
    <source>
        <dbReference type="Google" id="ProtNLM"/>
    </source>
</evidence>
<gene>
    <name evidence="2" type="ORF">CBYS24578_00016184</name>
</gene>
<dbReference type="Proteomes" id="UP000754883">
    <property type="component" value="Unassembled WGS sequence"/>
</dbReference>
<dbReference type="OrthoDB" id="5152036at2759"/>
<dbReference type="EMBL" id="CABFNO020001296">
    <property type="protein sequence ID" value="CAG9977322.1"/>
    <property type="molecule type" value="Genomic_DNA"/>
</dbReference>
<protein>
    <recommendedName>
        <fullName evidence="4">DUF2510 domain-containing protein</fullName>
    </recommendedName>
</protein>
<feature type="region of interest" description="Disordered" evidence="1">
    <location>
        <begin position="105"/>
        <end position="143"/>
    </location>
</feature>